<evidence type="ECO:0000313" key="1">
    <source>
        <dbReference type="EMBL" id="KKN14338.1"/>
    </source>
</evidence>
<comment type="caution">
    <text evidence="1">The sequence shown here is derived from an EMBL/GenBank/DDBJ whole genome shotgun (WGS) entry which is preliminary data.</text>
</comment>
<proteinExistence type="predicted"/>
<accession>A0A0F9RAC2</accession>
<gene>
    <name evidence="1" type="ORF">LCGC14_0996970</name>
</gene>
<name>A0A0F9RAC2_9ZZZZ</name>
<dbReference type="AlphaFoldDB" id="A0A0F9RAC2"/>
<sequence length="81" mass="9519">MNEKRRELLSHNRRIKRKMGAYVLRLQEHEIGLLKVKARADKLEMNIRAMAQVLAMEELRIKEDIDKLIGILNGCYDEEGI</sequence>
<protein>
    <submittedName>
        <fullName evidence="1">Uncharacterized protein</fullName>
    </submittedName>
</protein>
<organism evidence="1">
    <name type="scientific">marine sediment metagenome</name>
    <dbReference type="NCBI Taxonomy" id="412755"/>
    <lineage>
        <taxon>unclassified sequences</taxon>
        <taxon>metagenomes</taxon>
        <taxon>ecological metagenomes</taxon>
    </lineage>
</organism>
<reference evidence="1" key="1">
    <citation type="journal article" date="2015" name="Nature">
        <title>Complex archaea that bridge the gap between prokaryotes and eukaryotes.</title>
        <authorList>
            <person name="Spang A."/>
            <person name="Saw J.H."/>
            <person name="Jorgensen S.L."/>
            <person name="Zaremba-Niedzwiedzka K."/>
            <person name="Martijn J."/>
            <person name="Lind A.E."/>
            <person name="van Eijk R."/>
            <person name="Schleper C."/>
            <person name="Guy L."/>
            <person name="Ettema T.J."/>
        </authorList>
    </citation>
    <scope>NUCLEOTIDE SEQUENCE</scope>
</reference>
<dbReference type="EMBL" id="LAZR01003826">
    <property type="protein sequence ID" value="KKN14338.1"/>
    <property type="molecule type" value="Genomic_DNA"/>
</dbReference>